<dbReference type="GO" id="GO:0043005">
    <property type="term" value="C:neuron projection"/>
    <property type="evidence" value="ECO:0007669"/>
    <property type="project" value="TreeGrafter"/>
</dbReference>
<reference evidence="12" key="1">
    <citation type="submission" date="2020-09" db="EMBL/GenBank/DDBJ databases">
        <authorList>
            <person name="Kikuchi T."/>
        </authorList>
    </citation>
    <scope>NUCLEOTIDE SEQUENCE</scope>
    <source>
        <strain evidence="12">Ka4C1</strain>
    </source>
</reference>
<feature type="binding site" evidence="7">
    <location>
        <position position="472"/>
    </location>
    <ligand>
        <name>Na(+)</name>
        <dbReference type="ChEBI" id="CHEBI:29101"/>
        <label>1</label>
    </ligand>
</feature>
<feature type="transmembrane region" description="Helical" evidence="11">
    <location>
        <begin position="316"/>
        <end position="335"/>
    </location>
</feature>
<feature type="transmembrane region" description="Helical" evidence="11">
    <location>
        <begin position="497"/>
        <end position="522"/>
    </location>
</feature>
<dbReference type="InterPro" id="IPR037272">
    <property type="entry name" value="SNS_sf"/>
</dbReference>
<dbReference type="Proteomes" id="UP000582659">
    <property type="component" value="Unassembled WGS sequence"/>
</dbReference>
<evidence type="ECO:0000256" key="2">
    <source>
        <dbReference type="ARBA" id="ARBA00022448"/>
    </source>
</evidence>
<feature type="transmembrane region" description="Helical" evidence="11">
    <location>
        <begin position="456"/>
        <end position="477"/>
    </location>
</feature>
<keyword evidence="5 11" id="KW-1133">Transmembrane helix</keyword>
<keyword evidence="2 9" id="KW-0813">Transport</keyword>
<feature type="transmembrane region" description="Helical" evidence="11">
    <location>
        <begin position="573"/>
        <end position="599"/>
    </location>
</feature>
<evidence type="ECO:0000313" key="12">
    <source>
        <dbReference type="EMBL" id="CAD5214186.1"/>
    </source>
</evidence>
<accession>A0A7I8WNY7</accession>
<dbReference type="InterPro" id="IPR000175">
    <property type="entry name" value="Na/ntran_symport"/>
</dbReference>
<dbReference type="Pfam" id="PF00209">
    <property type="entry name" value="SNF"/>
    <property type="match status" value="1"/>
</dbReference>
<feature type="transmembrane region" description="Helical" evidence="11">
    <location>
        <begin position="290"/>
        <end position="309"/>
    </location>
</feature>
<dbReference type="PROSITE" id="PS00610">
    <property type="entry name" value="NA_NEUROTRAN_SYMP_1"/>
    <property type="match status" value="1"/>
</dbReference>
<organism evidence="12 13">
    <name type="scientific">Bursaphelenchus xylophilus</name>
    <name type="common">Pinewood nematode worm</name>
    <name type="synonym">Aphelenchoides xylophilus</name>
    <dbReference type="NCBI Taxonomy" id="6326"/>
    <lineage>
        <taxon>Eukaryota</taxon>
        <taxon>Metazoa</taxon>
        <taxon>Ecdysozoa</taxon>
        <taxon>Nematoda</taxon>
        <taxon>Chromadorea</taxon>
        <taxon>Rhabditida</taxon>
        <taxon>Tylenchina</taxon>
        <taxon>Tylenchomorpha</taxon>
        <taxon>Aphelenchoidea</taxon>
        <taxon>Aphelenchoididae</taxon>
        <taxon>Bursaphelenchus</taxon>
    </lineage>
</organism>
<dbReference type="EMBL" id="CAJFCV020000002">
    <property type="protein sequence ID" value="CAG9094343.1"/>
    <property type="molecule type" value="Genomic_DNA"/>
</dbReference>
<evidence type="ECO:0000256" key="8">
    <source>
        <dbReference type="PIRSR" id="PIRSR600175-2"/>
    </source>
</evidence>
<feature type="transmembrane region" description="Helical" evidence="11">
    <location>
        <begin position="110"/>
        <end position="130"/>
    </location>
</feature>
<gene>
    <name evidence="12" type="ORF">BXYJ_LOCUS3404</name>
</gene>
<keyword evidence="6 11" id="KW-0472">Membrane</keyword>
<feature type="compositionally biased region" description="Basic and acidic residues" evidence="10">
    <location>
        <begin position="708"/>
        <end position="742"/>
    </location>
</feature>
<comment type="subcellular location">
    <subcellularLocation>
        <location evidence="1">Membrane</location>
        <topology evidence="1">Multi-pass membrane protein</topology>
    </subcellularLocation>
</comment>
<feature type="transmembrane region" description="Helical" evidence="11">
    <location>
        <begin position="142"/>
        <end position="164"/>
    </location>
</feature>
<evidence type="ECO:0000256" key="5">
    <source>
        <dbReference type="ARBA" id="ARBA00022989"/>
    </source>
</evidence>
<feature type="binding site" evidence="7">
    <location>
        <position position="468"/>
    </location>
    <ligand>
        <name>Na(+)</name>
        <dbReference type="ChEBI" id="CHEBI:29101"/>
        <label>1</label>
    </ligand>
</feature>
<dbReference type="SUPFAM" id="SSF161070">
    <property type="entry name" value="SNF-like"/>
    <property type="match status" value="1"/>
</dbReference>
<dbReference type="PANTHER" id="PTHR11616:SF20">
    <property type="entry name" value="SODIUM- AND CHLORIDE-DEPENDENT BETAINE TRANSPORTER"/>
    <property type="match status" value="1"/>
</dbReference>
<keyword evidence="7" id="KW-0479">Metal-binding</keyword>
<feature type="compositionally biased region" description="Polar residues" evidence="10">
    <location>
        <begin position="697"/>
        <end position="706"/>
    </location>
</feature>
<evidence type="ECO:0000256" key="11">
    <source>
        <dbReference type="SAM" id="Phobius"/>
    </source>
</evidence>
<proteinExistence type="inferred from homology"/>
<dbReference type="OrthoDB" id="6581954at2759"/>
<feature type="transmembrane region" description="Helical" evidence="11">
    <location>
        <begin position="396"/>
        <end position="418"/>
    </location>
</feature>
<dbReference type="GO" id="GO:0046872">
    <property type="term" value="F:metal ion binding"/>
    <property type="evidence" value="ECO:0007669"/>
    <property type="project" value="UniProtKB-KW"/>
</dbReference>
<feature type="compositionally biased region" description="Polar residues" evidence="10">
    <location>
        <begin position="26"/>
        <end position="35"/>
    </location>
</feature>
<comment type="caution">
    <text evidence="12">The sequence shown here is derived from an EMBL/GenBank/DDBJ whole genome shotgun (WGS) entry which is preliminary data.</text>
</comment>
<feature type="binding site" evidence="7">
    <location>
        <position position="371"/>
    </location>
    <ligand>
        <name>Na(+)</name>
        <dbReference type="ChEBI" id="CHEBI:29101"/>
        <label>1</label>
    </ligand>
</feature>
<evidence type="ECO:0000256" key="6">
    <source>
        <dbReference type="ARBA" id="ARBA00023136"/>
    </source>
</evidence>
<feature type="binding site" evidence="7">
    <location>
        <position position="126"/>
    </location>
    <ligand>
        <name>Na(+)</name>
        <dbReference type="ChEBI" id="CHEBI:29101"/>
        <label>1</label>
    </ligand>
</feature>
<name>A0A7I8WNY7_BURXY</name>
<dbReference type="AlphaFoldDB" id="A0A7I8WNY7"/>
<keyword evidence="3 9" id="KW-0812">Transmembrane</keyword>
<keyword evidence="8" id="KW-1015">Disulfide bond</keyword>
<dbReference type="EMBL" id="CAJFDI010000002">
    <property type="protein sequence ID" value="CAD5214186.1"/>
    <property type="molecule type" value="Genomic_DNA"/>
</dbReference>
<evidence type="ECO:0000256" key="9">
    <source>
        <dbReference type="RuleBase" id="RU003732"/>
    </source>
</evidence>
<keyword evidence="4 9" id="KW-0769">Symport</keyword>
<dbReference type="SMR" id="A0A7I8WNY7"/>
<feature type="binding site" evidence="7">
    <location>
        <position position="122"/>
    </location>
    <ligand>
        <name>Na(+)</name>
        <dbReference type="ChEBI" id="CHEBI:29101"/>
        <label>1</label>
    </ligand>
</feature>
<dbReference type="PRINTS" id="PR00176">
    <property type="entry name" value="NANEUSMPORT"/>
</dbReference>
<dbReference type="GO" id="GO:0005332">
    <property type="term" value="F:gamma-aminobutyric acid:sodium:chloride symporter activity"/>
    <property type="evidence" value="ECO:0007669"/>
    <property type="project" value="TreeGrafter"/>
</dbReference>
<dbReference type="PROSITE" id="PS50267">
    <property type="entry name" value="NA_NEUROTRAN_SYMP_3"/>
    <property type="match status" value="1"/>
</dbReference>
<keyword evidence="13" id="KW-1185">Reference proteome</keyword>
<feature type="region of interest" description="Disordered" evidence="10">
    <location>
        <begin position="15"/>
        <end position="35"/>
    </location>
</feature>
<feature type="transmembrane region" description="Helical" evidence="11">
    <location>
        <begin position="611"/>
        <end position="634"/>
    </location>
</feature>
<evidence type="ECO:0000256" key="7">
    <source>
        <dbReference type="PIRSR" id="PIRSR600175-1"/>
    </source>
</evidence>
<keyword evidence="7" id="KW-0915">Sodium</keyword>
<feature type="disulfide bond" evidence="8">
    <location>
        <begin position="224"/>
        <end position="233"/>
    </location>
</feature>
<feature type="transmembrane region" description="Helical" evidence="11">
    <location>
        <begin position="528"/>
        <end position="552"/>
    </location>
</feature>
<comment type="similarity">
    <text evidence="9">Belongs to the sodium:neurotransmitter symporter (SNF) (TC 2.A.22) family.</text>
</comment>
<dbReference type="GO" id="GO:0005886">
    <property type="term" value="C:plasma membrane"/>
    <property type="evidence" value="ECO:0007669"/>
    <property type="project" value="TreeGrafter"/>
</dbReference>
<protein>
    <recommendedName>
        <fullName evidence="9">Transporter</fullName>
    </recommendedName>
</protein>
<evidence type="ECO:0000256" key="10">
    <source>
        <dbReference type="SAM" id="MobiDB-lite"/>
    </source>
</evidence>
<evidence type="ECO:0000256" key="3">
    <source>
        <dbReference type="ARBA" id="ARBA00022692"/>
    </source>
</evidence>
<feature type="binding site" evidence="7">
    <location>
        <position position="403"/>
    </location>
    <ligand>
        <name>Na(+)</name>
        <dbReference type="ChEBI" id="CHEBI:29101"/>
        <label>1</label>
    </ligand>
</feature>
<evidence type="ECO:0000256" key="4">
    <source>
        <dbReference type="ARBA" id="ARBA00022847"/>
    </source>
</evidence>
<evidence type="ECO:0000313" key="13">
    <source>
        <dbReference type="Proteomes" id="UP000659654"/>
    </source>
</evidence>
<feature type="region of interest" description="Disordered" evidence="10">
    <location>
        <begin position="660"/>
        <end position="742"/>
    </location>
</feature>
<feature type="compositionally biased region" description="Low complexity" evidence="10">
    <location>
        <begin position="665"/>
        <end position="677"/>
    </location>
</feature>
<feature type="transmembrane region" description="Helical" evidence="11">
    <location>
        <begin position="364"/>
        <end position="384"/>
    </location>
</feature>
<evidence type="ECO:0000256" key="1">
    <source>
        <dbReference type="ARBA" id="ARBA00004141"/>
    </source>
</evidence>
<dbReference type="PANTHER" id="PTHR11616">
    <property type="entry name" value="SODIUM/CHLORIDE DEPENDENT TRANSPORTER"/>
    <property type="match status" value="1"/>
</dbReference>
<sequence>MAHFLKSMLNLPSRAELGRNEDPESFVTSEGATVQASGQQNLENCEAVNQNLEPSHSTVKSPESRAEAGFSLHKSSHSNNDDECISTAEERSLSIVVVGNAAHRGHWSGLWDFLMSMISYSVGLGNVWRFPYLAYKNGGGSFWIAYVIFFSLSAIPVFLMEVIVGQYLQKGAMEMWKMAPVFAGVGYGNMVISAMCVWYYCVIISWAVFYMSQAFRSEFPWETCEHEWNNEYCIRTGNESSQIEALVNSTGLNVTAVEKRLQTAVEQFWERRVLQQTDTFLDMGGVQWEILLILIASWVAIYFAMWNGITHARKCIYFCAIFPYFVIAILLGRALTLDGSWEGVKHYLVPTLEPLLSITLWKDAGTQVFYSYGVGFGTLIALGSHNKFSHNCYRDALLLCFINVMTSFLAGLAIFGMLGHMSHLTGKDISEVVKPGLGLTFVVYPETATHIPGKQVWAVLFFSMIIILGFDSQVCMVEGVYTGMADRFPYLLKYRKISLFLFCLFFFVVSLPMVTFAGVHWLNVIDSYGAAGYALLFVVFFEIIGIAWAFGADRVYECLYEMTDKRICRGWVWLWKYTSPLVAAGLFVVCLVFYTPLVYPNGDPYELVAEIFGFCISGASMICIPIYAIYYIFFKKIRLNMRERLRRGIRVPKTFVPCHTPPYASDGSDGVDSSSNSHNTDPKGPRNLVQKTPVVSEGSSDETQNGLKKVETAIRKRSSDDGKSSKSRRSREEKKIESTQAE</sequence>
<feature type="binding site" evidence="7">
    <location>
        <position position="471"/>
    </location>
    <ligand>
        <name>Na(+)</name>
        <dbReference type="ChEBI" id="CHEBI:29101"/>
        <label>1</label>
    </ligand>
</feature>
<feature type="transmembrane region" description="Helical" evidence="11">
    <location>
        <begin position="185"/>
        <end position="209"/>
    </location>
</feature>
<dbReference type="Proteomes" id="UP000659654">
    <property type="component" value="Unassembled WGS sequence"/>
</dbReference>